<evidence type="ECO:0000259" key="3">
    <source>
        <dbReference type="Pfam" id="PF12849"/>
    </source>
</evidence>
<evidence type="ECO:0000256" key="2">
    <source>
        <dbReference type="ARBA" id="ARBA00022729"/>
    </source>
</evidence>
<dbReference type="GO" id="GO:0042301">
    <property type="term" value="F:phosphate ion binding"/>
    <property type="evidence" value="ECO:0007669"/>
    <property type="project" value="InterPro"/>
</dbReference>
<organism evidence="4">
    <name type="scientific">anaerobic digester metagenome</name>
    <dbReference type="NCBI Taxonomy" id="1263854"/>
    <lineage>
        <taxon>unclassified sequences</taxon>
        <taxon>metagenomes</taxon>
        <taxon>ecological metagenomes</taxon>
    </lineage>
</organism>
<keyword evidence="2" id="KW-0732">Signal</keyword>
<reference evidence="4" key="1">
    <citation type="submission" date="2019-03" db="EMBL/GenBank/DDBJ databases">
        <authorList>
            <person name="Hao L."/>
        </authorList>
    </citation>
    <scope>NUCLEOTIDE SEQUENCE</scope>
</reference>
<dbReference type="AlphaFoldDB" id="A0A485M0C3"/>
<dbReference type="SUPFAM" id="SSF53850">
    <property type="entry name" value="Periplasmic binding protein-like II"/>
    <property type="match status" value="1"/>
</dbReference>
<evidence type="ECO:0000313" key="4">
    <source>
        <dbReference type="EMBL" id="VFU15078.1"/>
    </source>
</evidence>
<dbReference type="Gene3D" id="3.40.190.10">
    <property type="entry name" value="Periplasmic binding protein-like II"/>
    <property type="match status" value="2"/>
</dbReference>
<sequence length="331" mass="35658">MQTRNAGHFIHIFSRLLFLLVLMPAVSCSNPEAGSTLTIKGSTTVLPAVQVGAEVFMNRNPGVDVSVQGGGSGVGIASLIDRTTQIAASSREIRAEEIERARAAGVHPHETIIAMDGIAVAVNPSNPVDNLATEQIRDIYTGKVSNWQELGGPDCEIVVISRDTSSGTFEAFEKLALEGRKVRPDALVTASNQVVNTTVAQTPGAIGYLGYGYISGRVKAVGVDGIRPSGETIRTGSYPLSRPLYLYTDGKPAGEVKRYIDFLTREEGQRLVQEQGFIPLRQGGRYSGQWHGPSLQTAGDHARLSKCLDGKCNGHLRRGRPLIEKRPRRVS</sequence>
<dbReference type="InterPro" id="IPR024370">
    <property type="entry name" value="PBP_domain"/>
</dbReference>
<dbReference type="InterPro" id="IPR050811">
    <property type="entry name" value="Phosphate_ABC_transporter"/>
</dbReference>
<accession>A0A485M0C3</accession>
<keyword evidence="1" id="KW-0813">Transport</keyword>
<name>A0A485M0C3_9ZZZZ</name>
<dbReference type="PANTHER" id="PTHR30570:SF1">
    <property type="entry name" value="PHOSPHATE-BINDING PROTEIN PSTS"/>
    <property type="match status" value="1"/>
</dbReference>
<dbReference type="NCBIfam" id="TIGR02136">
    <property type="entry name" value="ptsS_2"/>
    <property type="match status" value="1"/>
</dbReference>
<gene>
    <name evidence="4" type="primary">pstS</name>
    <name evidence="4" type="ORF">SCFA_380020</name>
</gene>
<dbReference type="Pfam" id="PF12849">
    <property type="entry name" value="PBP_like_2"/>
    <property type="match status" value="1"/>
</dbReference>
<protein>
    <submittedName>
        <fullName evidence="4">Phosphate ABC transporter substrate-binding protein, PhoT family</fullName>
    </submittedName>
</protein>
<dbReference type="EMBL" id="CAADRM010000101">
    <property type="protein sequence ID" value="VFU15078.1"/>
    <property type="molecule type" value="Genomic_DNA"/>
</dbReference>
<dbReference type="InterPro" id="IPR011862">
    <property type="entry name" value="Phos-bd"/>
</dbReference>
<dbReference type="PANTHER" id="PTHR30570">
    <property type="entry name" value="PERIPLASMIC PHOSPHATE BINDING COMPONENT OF PHOSPHATE ABC TRANSPORTER"/>
    <property type="match status" value="1"/>
</dbReference>
<dbReference type="CDD" id="cd13566">
    <property type="entry name" value="PBP2_phosphate"/>
    <property type="match status" value="1"/>
</dbReference>
<feature type="domain" description="PBP" evidence="3">
    <location>
        <begin position="33"/>
        <end position="267"/>
    </location>
</feature>
<proteinExistence type="predicted"/>
<evidence type="ECO:0000256" key="1">
    <source>
        <dbReference type="ARBA" id="ARBA00022448"/>
    </source>
</evidence>